<evidence type="ECO:0000256" key="4">
    <source>
        <dbReference type="ARBA" id="ARBA00022656"/>
    </source>
</evidence>
<dbReference type="Pfam" id="PF00353">
    <property type="entry name" value="HemolysinCabind"/>
    <property type="match status" value="7"/>
</dbReference>
<keyword evidence="3" id="KW-0964">Secreted</keyword>
<evidence type="ECO:0000256" key="7">
    <source>
        <dbReference type="ARBA" id="ARBA00023136"/>
    </source>
</evidence>
<dbReference type="InterPro" id="IPR003995">
    <property type="entry name" value="RTX_toxin_determinant-A"/>
</dbReference>
<dbReference type="Gene3D" id="2.150.10.10">
    <property type="entry name" value="Serralysin-like metalloprotease, C-terminal"/>
    <property type="match status" value="4"/>
</dbReference>
<evidence type="ECO:0000256" key="5">
    <source>
        <dbReference type="ARBA" id="ARBA00022737"/>
    </source>
</evidence>
<keyword evidence="5" id="KW-0677">Repeat</keyword>
<feature type="region of interest" description="Disordered" evidence="8">
    <location>
        <begin position="455"/>
        <end position="490"/>
    </location>
</feature>
<keyword evidence="4" id="KW-0800">Toxin</keyword>
<dbReference type="Pfam" id="PF14252">
    <property type="entry name" value="DUF4347"/>
    <property type="match status" value="1"/>
</dbReference>
<name>A0A9J7AMC7_9PROT</name>
<evidence type="ECO:0000256" key="1">
    <source>
        <dbReference type="ARBA" id="ARBA00004370"/>
    </source>
</evidence>
<keyword evidence="7" id="KW-0472">Membrane</keyword>
<dbReference type="SUPFAM" id="SSF51120">
    <property type="entry name" value="beta-Roll"/>
    <property type="match status" value="4"/>
</dbReference>
<keyword evidence="11" id="KW-1185">Reference proteome</keyword>
<feature type="compositionally biased region" description="Low complexity" evidence="8">
    <location>
        <begin position="463"/>
        <end position="472"/>
    </location>
</feature>
<evidence type="ECO:0000256" key="8">
    <source>
        <dbReference type="SAM" id="MobiDB-lite"/>
    </source>
</evidence>
<dbReference type="GO" id="GO:0016020">
    <property type="term" value="C:membrane"/>
    <property type="evidence" value="ECO:0007669"/>
    <property type="project" value="UniProtKB-SubCell"/>
</dbReference>
<dbReference type="InterPro" id="IPR050557">
    <property type="entry name" value="RTX_toxin/Mannuronan_C5-epim"/>
</dbReference>
<dbReference type="EMBL" id="CP102480">
    <property type="protein sequence ID" value="UUX48310.1"/>
    <property type="molecule type" value="Genomic_DNA"/>
</dbReference>
<dbReference type="PROSITE" id="PS00330">
    <property type="entry name" value="HEMOLYSIN_CALCIUM"/>
    <property type="match status" value="5"/>
</dbReference>
<dbReference type="InterPro" id="IPR025592">
    <property type="entry name" value="DUF4347"/>
</dbReference>
<keyword evidence="6" id="KW-0843">Virulence</keyword>
<organism evidence="10 11">
    <name type="scientific">Nisaea acidiphila</name>
    <dbReference type="NCBI Taxonomy" id="1862145"/>
    <lineage>
        <taxon>Bacteria</taxon>
        <taxon>Pseudomonadati</taxon>
        <taxon>Pseudomonadota</taxon>
        <taxon>Alphaproteobacteria</taxon>
        <taxon>Rhodospirillales</taxon>
        <taxon>Thalassobaculaceae</taxon>
        <taxon>Nisaea</taxon>
    </lineage>
</organism>
<dbReference type="GO" id="GO:0005509">
    <property type="term" value="F:calcium ion binding"/>
    <property type="evidence" value="ECO:0007669"/>
    <property type="project" value="InterPro"/>
</dbReference>
<evidence type="ECO:0000256" key="6">
    <source>
        <dbReference type="ARBA" id="ARBA00023026"/>
    </source>
</evidence>
<evidence type="ECO:0000313" key="11">
    <source>
        <dbReference type="Proteomes" id="UP001060336"/>
    </source>
</evidence>
<dbReference type="PANTHER" id="PTHR38340:SF1">
    <property type="entry name" value="S-LAYER PROTEIN"/>
    <property type="match status" value="1"/>
</dbReference>
<gene>
    <name evidence="10" type="ORF">NUH88_12885</name>
</gene>
<evidence type="ECO:0000259" key="9">
    <source>
        <dbReference type="Pfam" id="PF14252"/>
    </source>
</evidence>
<reference evidence="10" key="1">
    <citation type="submission" date="2022-08" db="EMBL/GenBank/DDBJ databases">
        <title>Nisaea acidiphila sp. nov., isolated from a marine algal debris and emended description of the genus Nisaea Urios et al. 2008.</title>
        <authorList>
            <person name="Kwon K."/>
        </authorList>
    </citation>
    <scope>NUCLEOTIDE SEQUENCE</scope>
    <source>
        <strain evidence="10">MEBiC11861</strain>
    </source>
</reference>
<evidence type="ECO:0000256" key="3">
    <source>
        <dbReference type="ARBA" id="ARBA00022525"/>
    </source>
</evidence>
<feature type="domain" description="DUF4347" evidence="9">
    <location>
        <begin position="21"/>
        <end position="152"/>
    </location>
</feature>
<dbReference type="Proteomes" id="UP001060336">
    <property type="component" value="Chromosome"/>
</dbReference>
<dbReference type="RefSeq" id="WP_257766818.1">
    <property type="nucleotide sequence ID" value="NZ_CP102480.1"/>
</dbReference>
<dbReference type="PANTHER" id="PTHR38340">
    <property type="entry name" value="S-LAYER PROTEIN"/>
    <property type="match status" value="1"/>
</dbReference>
<dbReference type="InterPro" id="IPR011049">
    <property type="entry name" value="Serralysin-like_metalloprot_C"/>
</dbReference>
<dbReference type="PRINTS" id="PR01488">
    <property type="entry name" value="RTXTOXINA"/>
</dbReference>
<evidence type="ECO:0000313" key="10">
    <source>
        <dbReference type="EMBL" id="UUX48310.1"/>
    </source>
</evidence>
<dbReference type="KEGG" id="naci:NUH88_12885"/>
<proteinExistence type="predicted"/>
<evidence type="ECO:0000256" key="2">
    <source>
        <dbReference type="ARBA" id="ARBA00004613"/>
    </source>
</evidence>
<feature type="compositionally biased region" description="Polar residues" evidence="8">
    <location>
        <begin position="473"/>
        <end position="490"/>
    </location>
</feature>
<accession>A0A9J7AMC7</accession>
<dbReference type="PRINTS" id="PR00313">
    <property type="entry name" value="CABNDNGRPT"/>
</dbReference>
<comment type="subcellular location">
    <subcellularLocation>
        <location evidence="1">Membrane</location>
    </subcellularLocation>
    <subcellularLocation>
        <location evidence="2">Secreted</location>
    </subcellularLocation>
</comment>
<dbReference type="GO" id="GO:0005576">
    <property type="term" value="C:extracellular region"/>
    <property type="evidence" value="ECO:0007669"/>
    <property type="project" value="UniProtKB-SubCell"/>
</dbReference>
<dbReference type="AlphaFoldDB" id="A0A9J7AMC7"/>
<dbReference type="InterPro" id="IPR018511">
    <property type="entry name" value="Hemolysin-typ_Ca-bd_CS"/>
</dbReference>
<dbReference type="InterPro" id="IPR001343">
    <property type="entry name" value="Hemolysn_Ca-bd"/>
</dbReference>
<protein>
    <submittedName>
        <fullName evidence="10">DUF4347 domain-containing protein</fullName>
    </submittedName>
</protein>
<sequence>MLDAQLAPAVPIAKHTAAQTLFFIDHEVLDPEILISGLASGTTVHYLPPVGNPFDAIAAAVEAHEHGARKLVLLSHGSTGMLRLCGRKIDIRALRRDVRRLKRIRSALAQDAEITLMACAAGAGAIGRAFLRTLEDSLNATVHGANSEIGGAMGWEALPAVRNHINTAALAAYPHRLSNLVEGNQIVATDETLTGGSGVDFISGYGGNDLLQGFAENDVLRGGSGNDTLSGGSGIDTMSGGDGDDLLVLATGELPTSAGLAEVIDGGAGNDVLTLGSGSHIFTHTLISNVETISGSSGGDTITAHASTAQNYALGGGNDVISGSSGADTISGEAGSDSIFGLGGSDVISGGDGDDSLAGGDGTDILVGGSGNDTYFGTAAQFNGDTISGLAAGDQIIVSGNTSLATSLNGNTVGSTISLGSETINLSGSAANLQISGSVSSGNSVLTITAVPAASGSGGSGSGSVTVSDSSTENTTGGARTITNSGSSSGSAAIVENTGNGGNVVTATLPPSTSILSEGPASAQTGTDAVTTLVSAIDGRDSSGESQLISGAQTYLNKLATNSTLDIRTLIPTTTSTTSSGDPIVISGSSSSGQSEAFVIDLRSMPSGTTLQLDNIEFASVIGQATVSGGAGQNFVTGDDASQFISLGAEDDTLMGGGGDDTIGSGYGEDILYGNQGADSVFGGGGMDTLYGGQDGDTVLGNNDDDVLYGNRGGDTLFGGENEDAVFGGQDNDIVYGNQGEDTLAGNLGDDQLYGGQGNDIVSGSEGNDFIAGNKGDDTLVGGSGADTFYFEFEGGNDQVSDFTAGEDTLAFESGLTYSAADSGGNTVITTSDGGTITLIGVSKSSLGLAATAGWDLA</sequence>
<dbReference type="GO" id="GO:0090729">
    <property type="term" value="F:toxin activity"/>
    <property type="evidence" value="ECO:0007669"/>
    <property type="project" value="UniProtKB-KW"/>
</dbReference>